<accession>A0A7J6VX82</accession>
<reference evidence="2 3" key="1">
    <citation type="submission" date="2020-06" db="EMBL/GenBank/DDBJ databases">
        <title>Transcriptomic and genomic resources for Thalictrum thalictroides and T. hernandezii: Facilitating candidate gene discovery in an emerging model plant lineage.</title>
        <authorList>
            <person name="Arias T."/>
            <person name="Riano-Pachon D.M."/>
            <person name="Di Stilio V.S."/>
        </authorList>
    </citation>
    <scope>NUCLEOTIDE SEQUENCE [LARGE SCALE GENOMIC DNA]</scope>
    <source>
        <strain evidence="3">cv. WT478/WT964</strain>
        <tissue evidence="2">Leaves</tissue>
    </source>
</reference>
<gene>
    <name evidence="2" type="ORF">FRX31_021491</name>
</gene>
<dbReference type="Proteomes" id="UP000554482">
    <property type="component" value="Unassembled WGS sequence"/>
</dbReference>
<evidence type="ECO:0000313" key="2">
    <source>
        <dbReference type="EMBL" id="KAF5188922.1"/>
    </source>
</evidence>
<sequence>MLYLMNSFKLKVYKVKVFVWCLIWGRTLTIDRLRRLGKMMPNRCSLCCKEEESITHLLLTCSFTKTVWEAFLNEVVTDGRTRYANGEVQECLKKWSTLNSSRWGEAVWKHTPYAILWAVWK</sequence>
<feature type="domain" description="Reverse transcriptase zinc-binding" evidence="1">
    <location>
        <begin position="12"/>
        <end position="68"/>
    </location>
</feature>
<organism evidence="2 3">
    <name type="scientific">Thalictrum thalictroides</name>
    <name type="common">Rue-anemone</name>
    <name type="synonym">Anemone thalictroides</name>
    <dbReference type="NCBI Taxonomy" id="46969"/>
    <lineage>
        <taxon>Eukaryota</taxon>
        <taxon>Viridiplantae</taxon>
        <taxon>Streptophyta</taxon>
        <taxon>Embryophyta</taxon>
        <taxon>Tracheophyta</taxon>
        <taxon>Spermatophyta</taxon>
        <taxon>Magnoliopsida</taxon>
        <taxon>Ranunculales</taxon>
        <taxon>Ranunculaceae</taxon>
        <taxon>Thalictroideae</taxon>
        <taxon>Thalictrum</taxon>
    </lineage>
</organism>
<proteinExistence type="predicted"/>
<evidence type="ECO:0000259" key="1">
    <source>
        <dbReference type="Pfam" id="PF13966"/>
    </source>
</evidence>
<name>A0A7J6VX82_THATH</name>
<comment type="caution">
    <text evidence="2">The sequence shown here is derived from an EMBL/GenBank/DDBJ whole genome shotgun (WGS) entry which is preliminary data.</text>
</comment>
<evidence type="ECO:0000313" key="3">
    <source>
        <dbReference type="Proteomes" id="UP000554482"/>
    </source>
</evidence>
<dbReference type="Pfam" id="PF13966">
    <property type="entry name" value="zf-RVT"/>
    <property type="match status" value="1"/>
</dbReference>
<dbReference type="InterPro" id="IPR026960">
    <property type="entry name" value="RVT-Znf"/>
</dbReference>
<keyword evidence="3" id="KW-1185">Reference proteome</keyword>
<protein>
    <recommendedName>
        <fullName evidence="1">Reverse transcriptase zinc-binding domain-containing protein</fullName>
    </recommendedName>
</protein>
<dbReference type="AlphaFoldDB" id="A0A7J6VX82"/>
<dbReference type="EMBL" id="JABWDY010026164">
    <property type="protein sequence ID" value="KAF5188922.1"/>
    <property type="molecule type" value="Genomic_DNA"/>
</dbReference>
<dbReference type="OrthoDB" id="1415105at2759"/>